<keyword evidence="8" id="KW-1185">Reference proteome</keyword>
<organism evidence="7 8">
    <name type="scientific">Anaerotignum faecicola</name>
    <dbReference type="NCBI Taxonomy" id="2358141"/>
    <lineage>
        <taxon>Bacteria</taxon>
        <taxon>Bacillati</taxon>
        <taxon>Bacillota</taxon>
        <taxon>Clostridia</taxon>
        <taxon>Lachnospirales</taxon>
        <taxon>Anaerotignaceae</taxon>
        <taxon>Anaerotignum</taxon>
    </lineage>
</organism>
<evidence type="ECO:0000313" key="8">
    <source>
        <dbReference type="Proteomes" id="UP000287361"/>
    </source>
</evidence>
<dbReference type="Pfam" id="PF01117">
    <property type="entry name" value="Aerolysin"/>
    <property type="match status" value="1"/>
</dbReference>
<evidence type="ECO:0000256" key="1">
    <source>
        <dbReference type="ARBA" id="ARBA00009831"/>
    </source>
</evidence>
<feature type="domain" description="SLH" evidence="6">
    <location>
        <begin position="1161"/>
        <end position="1224"/>
    </location>
</feature>
<accession>A0A401LFZ6</accession>
<protein>
    <recommendedName>
        <fullName evidence="6">SLH domain-containing protein</fullName>
    </recommendedName>
</protein>
<evidence type="ECO:0000259" key="6">
    <source>
        <dbReference type="PROSITE" id="PS51272"/>
    </source>
</evidence>
<name>A0A401LFZ6_9FIRM</name>
<dbReference type="Pfam" id="PF00395">
    <property type="entry name" value="SLH"/>
    <property type="match status" value="3"/>
</dbReference>
<evidence type="ECO:0000256" key="5">
    <source>
        <dbReference type="SAM" id="SignalP"/>
    </source>
</evidence>
<gene>
    <name evidence="7" type="ORF">KGMB03357_21020</name>
</gene>
<feature type="domain" description="SLH" evidence="6">
    <location>
        <begin position="1282"/>
        <end position="1337"/>
    </location>
</feature>
<dbReference type="Proteomes" id="UP000287361">
    <property type="component" value="Unassembled WGS sequence"/>
</dbReference>
<dbReference type="OrthoDB" id="9816455at2"/>
<dbReference type="EMBL" id="BHVZ01000014">
    <property type="protein sequence ID" value="GCB30441.1"/>
    <property type="molecule type" value="Genomic_DNA"/>
</dbReference>
<keyword evidence="2" id="KW-0677">Repeat</keyword>
<dbReference type="Gene3D" id="2.60.40.1080">
    <property type="match status" value="2"/>
</dbReference>
<sequence length="1337" mass="146777">MIKRILTGLLSLVMVVGLLPATAFAAVTSTNDWDIFNADDTYNLPKTQEQILTAMIQNPKFADAWAPIVNNILPKTFVNNNEWSSYDESYTKFTANDYANVKYTSKGLRDAVNSCIDKSEIKNGTGILNSLPEAETPVYYVCTRAKKERNDSHSYISTGYGYYIQLFYDFEIEGIKGRFKSPSVENDDTQESLEERGYKFSMGGSSDSYKVTAENRNDFENTVEKSYTYEKSTSTSTTVSNTYSQNWTEETTIGVEFSVPVLAALSPTAKVEQSFSYSYGMEKTYETSKEESYSQSIQDTISVPLPAHTGIDINVDVKDMTTTIPYTGAVHIKYKTMILSASGCNVTKVNGTNENRWKERAYQKYTFGRDGRSAIEDLDARIENRNVPGFDHDKLDMKTLYQGEFKTAADTLLSGQPVAPYFGDFHYTSKNTIITPQQVYPIYALDRLVPDTENITLYEQQDMRLDSIKVQALDEYDVAWYGFNPRLSGAWAIEDEDGKDASEYAEIGENRNGYPILKALKPNDDKKLFLVYAPDYRIETTAEFRSESIALTINPVKLSSVTVEGSFDTFYLNDGPNETDVSGLTVTAKDEDGNDFDVTDKVKWYAEENDGITVDESTGEISFTKAGTYQIYAVVNGTESNRVALQVLPERYLDTLTITSMIPDLIYNDDTANTFDLSNLDVDARDQYGEDMFLYENNCIWKLASNKGYAEIDENDGTTITGLVVGTDTVTLSYPIGTDDDGKTIYKTSQPVTVKVIAKPYVNELYYNGGAPAAVEGVAYDLAQIPLIARNQHGDPIAIPQDIEWTLAENNQTNATIENGMLTVAAGQVPDASYADVILEAYSPSIDKTAKNVVLKAEQQPVLKSIKATMNENFILRLDENAKLADHFSAVGYDQYGREMQGVVFTWHTSKPDVVSLENGTLKALKEDSTEIYATAGALESNKITLTVNAPRRMTGISVSGVSSTAAKNTTLDLTKPVVKTFDQFQKEFSSDELKAYPASIRWTLEKNDTNAVIDGNILSFGDKDGKMTLICAAVNTDTNVIVEKRIDIQIGGSSSSGGSSGGGGGGGGGGGTAKSAYMITVENTKNGEVVSSHKTADKGDTVTLTATPDKGYAIRRIIVTDSSDQKLTLTEKDSKYTFTMPSSNVTVKTTFIMDKSKDEEPNPFADVSASSYYYNAVQWAVKNGITGGTSATTFSPDAPCTRAQAVTFLWRAADSPAPSSTEMPFADVPTDAYYYNAVLWAVENGITGGTSATTFSPDAPCSRGQIVAFLWRSKQSPMVAAENPFMDVNAADYYHDAVLWAAENGITGGTGANTFSPDAPCTRAQIVTFLYRALHK</sequence>
<dbReference type="SUPFAM" id="SSF56973">
    <property type="entry name" value="Aerolisin/ETX pore-forming domain"/>
    <property type="match status" value="1"/>
</dbReference>
<feature type="region of interest" description="Disordered" evidence="4">
    <location>
        <begin position="1053"/>
        <end position="1072"/>
    </location>
</feature>
<dbReference type="Pfam" id="PF18998">
    <property type="entry name" value="Flg_new_2"/>
    <property type="match status" value="1"/>
</dbReference>
<dbReference type="PROSITE" id="PS51272">
    <property type="entry name" value="SLH"/>
    <property type="match status" value="3"/>
</dbReference>
<dbReference type="InterPro" id="IPR001119">
    <property type="entry name" value="SLH_dom"/>
</dbReference>
<feature type="chain" id="PRO_5019526511" description="SLH domain-containing protein" evidence="5">
    <location>
        <begin position="26"/>
        <end position="1337"/>
    </location>
</feature>
<proteinExistence type="inferred from homology"/>
<dbReference type="InterPro" id="IPR055267">
    <property type="entry name" value="Aerolysin-like_C"/>
</dbReference>
<feature type="signal peptide" evidence="5">
    <location>
        <begin position="1"/>
        <end position="25"/>
    </location>
</feature>
<comment type="similarity">
    <text evidence="1">Belongs to the aerolysin family.</text>
</comment>
<evidence type="ECO:0000313" key="7">
    <source>
        <dbReference type="EMBL" id="GCB30441.1"/>
    </source>
</evidence>
<dbReference type="Gene3D" id="2.170.15.10">
    <property type="entry name" value="Proaerolysin, chain A, domain 3"/>
    <property type="match status" value="1"/>
</dbReference>
<reference evidence="7 8" key="1">
    <citation type="submission" date="2018-10" db="EMBL/GenBank/DDBJ databases">
        <title>Draft Genome Sequence of Anaerotignum sp. KCTC 15736.</title>
        <authorList>
            <person name="Choi S.H."/>
            <person name="Kim J.S."/>
            <person name="Kang S.W."/>
            <person name="Lee J.S."/>
            <person name="Park S.H."/>
        </authorList>
    </citation>
    <scope>NUCLEOTIDE SEQUENCE [LARGE SCALE GENOMIC DNA]</scope>
    <source>
        <strain evidence="7 8">KCTC 15736</strain>
    </source>
</reference>
<evidence type="ECO:0000256" key="3">
    <source>
        <dbReference type="ARBA" id="ARBA00023157"/>
    </source>
</evidence>
<feature type="domain" description="SLH" evidence="6">
    <location>
        <begin position="1226"/>
        <end position="1281"/>
    </location>
</feature>
<evidence type="ECO:0000256" key="4">
    <source>
        <dbReference type="SAM" id="MobiDB-lite"/>
    </source>
</evidence>
<feature type="compositionally biased region" description="Gly residues" evidence="4">
    <location>
        <begin position="1055"/>
        <end position="1072"/>
    </location>
</feature>
<dbReference type="InterPro" id="IPR044060">
    <property type="entry name" value="Bacterial_rp_domain"/>
</dbReference>
<comment type="caution">
    <text evidence="7">The sequence shown here is derived from an EMBL/GenBank/DDBJ whole genome shotgun (WGS) entry which is preliminary data.</text>
</comment>
<evidence type="ECO:0000256" key="2">
    <source>
        <dbReference type="ARBA" id="ARBA00022737"/>
    </source>
</evidence>
<keyword evidence="3" id="KW-1015">Disulfide bond</keyword>
<keyword evidence="5" id="KW-0732">Signal</keyword>